<name>A0A2W0CIA0_9BACL</name>
<reference evidence="1 2" key="1">
    <citation type="submission" date="2018-01" db="EMBL/GenBank/DDBJ databases">
        <title>Genome sequence of the PGP bacterium Paenibacillus illinoisensis E3.</title>
        <authorList>
            <person name="Rolli E."/>
            <person name="Marasco R."/>
            <person name="Bessem C."/>
            <person name="Michoud G."/>
            <person name="Gaiarsa S."/>
            <person name="Borin S."/>
            <person name="Daffonchio D."/>
        </authorList>
    </citation>
    <scope>NUCLEOTIDE SEQUENCE [LARGE SCALE GENOMIC DNA]</scope>
    <source>
        <strain evidence="1 2">E3</strain>
    </source>
</reference>
<dbReference type="AlphaFoldDB" id="A0A2W0CIA0"/>
<evidence type="ECO:0000313" key="1">
    <source>
        <dbReference type="EMBL" id="PYY29782.1"/>
    </source>
</evidence>
<dbReference type="InterPro" id="IPR038735">
    <property type="entry name" value="MSMEG_1276-like_NTP-PPase_dom"/>
</dbReference>
<keyword evidence="1" id="KW-0378">Hydrolase</keyword>
<dbReference type="Proteomes" id="UP000247459">
    <property type="component" value="Unassembled WGS sequence"/>
</dbReference>
<organism evidence="1 2">
    <name type="scientific">Paenibacillus illinoisensis</name>
    <dbReference type="NCBI Taxonomy" id="59845"/>
    <lineage>
        <taxon>Bacteria</taxon>
        <taxon>Bacillati</taxon>
        <taxon>Bacillota</taxon>
        <taxon>Bacilli</taxon>
        <taxon>Bacillales</taxon>
        <taxon>Paenibacillaceae</taxon>
        <taxon>Paenibacillus</taxon>
    </lineage>
</organism>
<accession>A0A2W0CIA0</accession>
<dbReference type="EMBL" id="PRLG01000015">
    <property type="protein sequence ID" value="PYY29782.1"/>
    <property type="molecule type" value="Genomic_DNA"/>
</dbReference>
<dbReference type="Pfam" id="PF01503">
    <property type="entry name" value="PRA-PH"/>
    <property type="match status" value="1"/>
</dbReference>
<protein>
    <submittedName>
        <fullName evidence="1">Phosphoribosyl-ATP pyrophosphohydrolase</fullName>
    </submittedName>
</protein>
<dbReference type="InterPro" id="IPR021130">
    <property type="entry name" value="PRib-ATP_PPHydrolase-like"/>
</dbReference>
<comment type="caution">
    <text evidence="1">The sequence shown here is derived from an EMBL/GenBank/DDBJ whole genome shotgun (WGS) entry which is preliminary data.</text>
</comment>
<dbReference type="RefSeq" id="WP_181429748.1">
    <property type="nucleotide sequence ID" value="NZ_PRLG01000015.1"/>
</dbReference>
<dbReference type="GO" id="GO:0016787">
    <property type="term" value="F:hydrolase activity"/>
    <property type="evidence" value="ECO:0007669"/>
    <property type="project" value="UniProtKB-KW"/>
</dbReference>
<proteinExistence type="predicted"/>
<dbReference type="SUPFAM" id="SSF101386">
    <property type="entry name" value="all-alpha NTP pyrophosphatases"/>
    <property type="match status" value="1"/>
</dbReference>
<gene>
    <name evidence="1" type="ORF">PIL02S_01982</name>
</gene>
<evidence type="ECO:0000313" key="2">
    <source>
        <dbReference type="Proteomes" id="UP000247459"/>
    </source>
</evidence>
<dbReference type="CDD" id="cd11532">
    <property type="entry name" value="NTP-PPase_COG4997"/>
    <property type="match status" value="1"/>
</dbReference>
<sequence length="84" mass="9921">MWRVNSTYEEYTVALKTKLQEELNEFLEAKEKNEQIEELGDLLEVVYSFARSQGTTVEELEHIRKTKHDERGGFDQKIMLVTVQ</sequence>